<sequence>MGGSPVDLQEVTALNVQALRRLHQAVFPVPYGEAFYRHARRAGPLARAAYVQGAMVGSVCCRWDTSEDRRRLYIMTLGTLPTYRRLGIGSALLRYVLGLCEAECGERVVSSVYLHVQVGNEDALCFYGRFGFLVKGKACGYYPRQQHADAWVLERTLTDS</sequence>
<dbReference type="InterPro" id="IPR051556">
    <property type="entry name" value="N-term/lysine_N-AcTrnsfr"/>
</dbReference>
<evidence type="ECO:0000256" key="2">
    <source>
        <dbReference type="ARBA" id="ARBA00009342"/>
    </source>
</evidence>
<dbReference type="InterPro" id="IPR016181">
    <property type="entry name" value="Acyl_CoA_acyltransferase"/>
</dbReference>
<dbReference type="Gene3D" id="3.40.630.30">
    <property type="match status" value="1"/>
</dbReference>
<dbReference type="CDD" id="cd04301">
    <property type="entry name" value="NAT_SF"/>
    <property type="match status" value="1"/>
</dbReference>
<evidence type="ECO:0000256" key="12">
    <source>
        <dbReference type="ARBA" id="ARBA00048490"/>
    </source>
</evidence>
<evidence type="ECO:0000256" key="3">
    <source>
        <dbReference type="ARBA" id="ARBA00022490"/>
    </source>
</evidence>
<keyword evidence="3" id="KW-0963">Cytoplasm</keyword>
<dbReference type="RefSeq" id="XP_032833142.1">
    <property type="nucleotide sequence ID" value="XM_032977251.1"/>
</dbReference>
<name>A0AAJ7UBE3_PETMA</name>
<comment type="subcellular location">
    <subcellularLocation>
        <location evidence="1">Cytoplasm</location>
    </subcellularLocation>
</comment>
<evidence type="ECO:0000256" key="17">
    <source>
        <dbReference type="ARBA" id="ARBA00049454"/>
    </source>
</evidence>
<evidence type="ECO:0000313" key="19">
    <source>
        <dbReference type="Proteomes" id="UP001318040"/>
    </source>
</evidence>
<evidence type="ECO:0000256" key="7">
    <source>
        <dbReference type="ARBA" id="ARBA00039544"/>
    </source>
</evidence>
<dbReference type="PANTHER" id="PTHR42919:SF8">
    <property type="entry name" value="N-ALPHA-ACETYLTRANSFERASE 50"/>
    <property type="match status" value="1"/>
</dbReference>
<evidence type="ECO:0000256" key="6">
    <source>
        <dbReference type="ARBA" id="ARBA00039121"/>
    </source>
</evidence>
<organism evidence="19 20">
    <name type="scientific">Petromyzon marinus</name>
    <name type="common">Sea lamprey</name>
    <dbReference type="NCBI Taxonomy" id="7757"/>
    <lineage>
        <taxon>Eukaryota</taxon>
        <taxon>Metazoa</taxon>
        <taxon>Chordata</taxon>
        <taxon>Craniata</taxon>
        <taxon>Vertebrata</taxon>
        <taxon>Cyclostomata</taxon>
        <taxon>Hyperoartia</taxon>
        <taxon>Petromyzontiformes</taxon>
        <taxon>Petromyzontidae</taxon>
        <taxon>Petromyzon</taxon>
    </lineage>
</organism>
<evidence type="ECO:0000256" key="11">
    <source>
        <dbReference type="ARBA" id="ARBA00048335"/>
    </source>
</evidence>
<comment type="catalytic activity">
    <reaction evidence="17">
        <text>N-terminal L-methionyl-L-threonyl-[protein] + acetyl-CoA = N-terminal N(alpha)-acetyl-L-methionyl-L-threonyl-[protein] + CoA + H(+)</text>
        <dbReference type="Rhea" id="RHEA:50576"/>
        <dbReference type="Rhea" id="RHEA-COMP:12732"/>
        <dbReference type="Rhea" id="RHEA-COMP:12733"/>
        <dbReference type="ChEBI" id="CHEBI:15378"/>
        <dbReference type="ChEBI" id="CHEBI:57287"/>
        <dbReference type="ChEBI" id="CHEBI:57288"/>
        <dbReference type="ChEBI" id="CHEBI:133404"/>
        <dbReference type="ChEBI" id="CHEBI:133405"/>
        <dbReference type="EC" id="2.3.1.258"/>
    </reaction>
</comment>
<comment type="catalytic activity">
    <reaction evidence="16">
        <text>N-terminal L-methionyl-L-leucyl-[protein] + acetyl-CoA = N-terminal N(alpha)-acetyl-L-methionyl-L-leucyl-[protein] + CoA + H(+)</text>
        <dbReference type="Rhea" id="RHEA:50520"/>
        <dbReference type="Rhea" id="RHEA-COMP:12711"/>
        <dbReference type="Rhea" id="RHEA-COMP:12712"/>
        <dbReference type="ChEBI" id="CHEBI:15378"/>
        <dbReference type="ChEBI" id="CHEBI:57287"/>
        <dbReference type="ChEBI" id="CHEBI:57288"/>
        <dbReference type="ChEBI" id="CHEBI:133377"/>
        <dbReference type="ChEBI" id="CHEBI:133378"/>
        <dbReference type="EC" id="2.3.1.258"/>
    </reaction>
</comment>
<dbReference type="FunFam" id="3.40.630.30:FF:000078">
    <property type="entry name" value="N-alpha-acetyltransferase 50"/>
    <property type="match status" value="1"/>
</dbReference>
<gene>
    <name evidence="20" type="primary">LOC116955907</name>
</gene>
<comment type="catalytic activity">
    <reaction evidence="11">
        <text>N-terminal L-methionyl-L-tyrosyl-[protein] + acetyl-CoA = N-terminal N(alpha)-acetyl-L-methionyl-L-tyrosyl-[protein] + CoA + H(+)</text>
        <dbReference type="Rhea" id="RHEA:50532"/>
        <dbReference type="Rhea" id="RHEA-COMP:12717"/>
        <dbReference type="Rhea" id="RHEA-COMP:12718"/>
        <dbReference type="ChEBI" id="CHEBI:15378"/>
        <dbReference type="ChEBI" id="CHEBI:57287"/>
        <dbReference type="ChEBI" id="CHEBI:57288"/>
        <dbReference type="ChEBI" id="CHEBI:133384"/>
        <dbReference type="ChEBI" id="CHEBI:133385"/>
        <dbReference type="EC" id="2.3.1.258"/>
    </reaction>
</comment>
<protein>
    <recommendedName>
        <fullName evidence="7">N-alpha-acetyltransferase 50</fullName>
        <ecNumber evidence="6">2.3.1.258</ecNumber>
    </recommendedName>
    <alternativeName>
        <fullName evidence="8">N-epsilon-acetyltransferase 50</fullName>
    </alternativeName>
    <alternativeName>
        <fullName evidence="9">NatE catalytic subunit</fullName>
    </alternativeName>
</protein>
<dbReference type="InterPro" id="IPR000182">
    <property type="entry name" value="GNAT_dom"/>
</dbReference>
<keyword evidence="4" id="KW-0808">Transferase</keyword>
<dbReference type="Pfam" id="PF00583">
    <property type="entry name" value="Acetyltransf_1"/>
    <property type="match status" value="1"/>
</dbReference>
<dbReference type="GO" id="GO:0120518">
    <property type="term" value="F:protein N-terminal-methionine acetyltransferase activity"/>
    <property type="evidence" value="ECO:0007669"/>
    <property type="project" value="UniProtKB-EC"/>
</dbReference>
<comment type="catalytic activity">
    <reaction evidence="14">
        <text>N-terminal L-methionyl-L-valyl-[protein] + acetyl-CoA = N-terminal N(alpha)-acetyl-L-methionyl-L-valyl-[protein] + CoA + H(+)</text>
        <dbReference type="Rhea" id="RHEA:50572"/>
        <dbReference type="Rhea" id="RHEA-COMP:12730"/>
        <dbReference type="Rhea" id="RHEA-COMP:12731"/>
        <dbReference type="ChEBI" id="CHEBI:15378"/>
        <dbReference type="ChEBI" id="CHEBI:57287"/>
        <dbReference type="ChEBI" id="CHEBI:57288"/>
        <dbReference type="ChEBI" id="CHEBI:133402"/>
        <dbReference type="ChEBI" id="CHEBI:133403"/>
        <dbReference type="EC" id="2.3.1.258"/>
    </reaction>
</comment>
<dbReference type="GO" id="GO:0031415">
    <property type="term" value="C:NatA complex"/>
    <property type="evidence" value="ECO:0007669"/>
    <property type="project" value="TreeGrafter"/>
</dbReference>
<comment type="catalytic activity">
    <reaction evidence="12">
        <text>N-terminal L-methionyl-L-phenylalanyl-[protein] + acetyl-CoA = N-terminal N(alpha)-acetyl-L-methionyl-L-phenylalanyl-[protein] + CoA + H(+)</text>
        <dbReference type="Rhea" id="RHEA:50528"/>
        <dbReference type="Rhea" id="RHEA-COMP:12715"/>
        <dbReference type="Rhea" id="RHEA-COMP:12716"/>
        <dbReference type="ChEBI" id="CHEBI:15378"/>
        <dbReference type="ChEBI" id="CHEBI:57287"/>
        <dbReference type="ChEBI" id="CHEBI:57288"/>
        <dbReference type="ChEBI" id="CHEBI:133382"/>
        <dbReference type="ChEBI" id="CHEBI:133383"/>
        <dbReference type="EC" id="2.3.1.258"/>
    </reaction>
</comment>
<comment type="similarity">
    <text evidence="2">Belongs to the acetyltransferase family. GNAT subfamily.</text>
</comment>
<evidence type="ECO:0000256" key="5">
    <source>
        <dbReference type="ARBA" id="ARBA00023315"/>
    </source>
</evidence>
<evidence type="ECO:0000256" key="9">
    <source>
        <dbReference type="ARBA" id="ARBA00042626"/>
    </source>
</evidence>
<dbReference type="SUPFAM" id="SSF55729">
    <property type="entry name" value="Acyl-CoA N-acyltransferases (Nat)"/>
    <property type="match status" value="1"/>
</dbReference>
<dbReference type="KEGG" id="pmrn:116955907"/>
<proteinExistence type="inferred from homology"/>
<keyword evidence="19" id="KW-1185">Reference proteome</keyword>
<evidence type="ECO:0000256" key="16">
    <source>
        <dbReference type="ARBA" id="ARBA00049103"/>
    </source>
</evidence>
<dbReference type="Proteomes" id="UP001318040">
    <property type="component" value="Chromosome 62"/>
</dbReference>
<dbReference type="PANTHER" id="PTHR42919">
    <property type="entry name" value="N-ALPHA-ACETYLTRANSFERASE"/>
    <property type="match status" value="1"/>
</dbReference>
<evidence type="ECO:0000259" key="18">
    <source>
        <dbReference type="PROSITE" id="PS51186"/>
    </source>
</evidence>
<dbReference type="PROSITE" id="PS51186">
    <property type="entry name" value="GNAT"/>
    <property type="match status" value="1"/>
</dbReference>
<comment type="catalytic activity">
    <reaction evidence="15">
        <text>N-terminal L-methionyl-L-alanyl-[protein] + acetyl-CoA = N-terminal N(alpha)-acetyl-L-methionyl-L-alanyl-[protein] + CoA + H(+)</text>
        <dbReference type="Rhea" id="RHEA:50564"/>
        <dbReference type="Rhea" id="RHEA-COMP:12726"/>
        <dbReference type="Rhea" id="RHEA-COMP:12727"/>
        <dbReference type="ChEBI" id="CHEBI:15378"/>
        <dbReference type="ChEBI" id="CHEBI:57287"/>
        <dbReference type="ChEBI" id="CHEBI:57288"/>
        <dbReference type="ChEBI" id="CHEBI:133398"/>
        <dbReference type="ChEBI" id="CHEBI:133399"/>
        <dbReference type="EC" id="2.3.1.258"/>
    </reaction>
</comment>
<keyword evidence="5" id="KW-0012">Acyltransferase</keyword>
<evidence type="ECO:0000256" key="4">
    <source>
        <dbReference type="ARBA" id="ARBA00022679"/>
    </source>
</evidence>
<comment type="catalytic activity">
    <reaction evidence="10">
        <text>N-terminal L-methionyl-L-seryl-[protein] + acetyl-CoA = N-terminal N(alpha)-acetyl-L-methionyl-L-seryl-[protein] + CoA + H(+)</text>
        <dbReference type="Rhea" id="RHEA:50568"/>
        <dbReference type="Rhea" id="RHEA-COMP:12728"/>
        <dbReference type="Rhea" id="RHEA-COMP:12729"/>
        <dbReference type="ChEBI" id="CHEBI:15378"/>
        <dbReference type="ChEBI" id="CHEBI:57287"/>
        <dbReference type="ChEBI" id="CHEBI:57288"/>
        <dbReference type="ChEBI" id="CHEBI:133400"/>
        <dbReference type="ChEBI" id="CHEBI:133401"/>
        <dbReference type="EC" id="2.3.1.258"/>
    </reaction>
</comment>
<dbReference type="EC" id="2.3.1.258" evidence="6"/>
<evidence type="ECO:0000256" key="1">
    <source>
        <dbReference type="ARBA" id="ARBA00004496"/>
    </source>
</evidence>
<reference evidence="20" key="1">
    <citation type="submission" date="2025-08" db="UniProtKB">
        <authorList>
            <consortium name="RefSeq"/>
        </authorList>
    </citation>
    <scope>IDENTIFICATION</scope>
    <source>
        <tissue evidence="20">Sperm</tissue>
    </source>
</reference>
<evidence type="ECO:0000313" key="20">
    <source>
        <dbReference type="RefSeq" id="XP_032833142.1"/>
    </source>
</evidence>
<evidence type="ECO:0000256" key="15">
    <source>
        <dbReference type="ARBA" id="ARBA00049002"/>
    </source>
</evidence>
<evidence type="ECO:0000256" key="8">
    <source>
        <dbReference type="ARBA" id="ARBA00042533"/>
    </source>
</evidence>
<comment type="catalytic activity">
    <reaction evidence="13">
        <text>N-terminal L-methionyl-L-lysyl-[protein] + acetyl-CoA = N-terminal N(alpha)-acetyl-L-methionyl-L-lysyl-[protein] + CoA + H(+)</text>
        <dbReference type="Rhea" id="RHEA:50580"/>
        <dbReference type="Rhea" id="RHEA-COMP:12734"/>
        <dbReference type="Rhea" id="RHEA-COMP:12735"/>
        <dbReference type="ChEBI" id="CHEBI:15378"/>
        <dbReference type="ChEBI" id="CHEBI:57287"/>
        <dbReference type="ChEBI" id="CHEBI:57288"/>
        <dbReference type="ChEBI" id="CHEBI:133406"/>
        <dbReference type="ChEBI" id="CHEBI:133407"/>
        <dbReference type="EC" id="2.3.1.258"/>
    </reaction>
</comment>
<dbReference type="GO" id="GO:0007064">
    <property type="term" value="P:mitotic sister chromatid cohesion"/>
    <property type="evidence" value="ECO:0007669"/>
    <property type="project" value="TreeGrafter"/>
</dbReference>
<evidence type="ECO:0000256" key="14">
    <source>
        <dbReference type="ARBA" id="ARBA00048799"/>
    </source>
</evidence>
<feature type="domain" description="N-acetyltransferase" evidence="18">
    <location>
        <begin position="6"/>
        <end position="158"/>
    </location>
</feature>
<accession>A0AAJ7UBE3</accession>
<evidence type="ECO:0000256" key="10">
    <source>
        <dbReference type="ARBA" id="ARBA00048251"/>
    </source>
</evidence>
<evidence type="ECO:0000256" key="13">
    <source>
        <dbReference type="ARBA" id="ARBA00048618"/>
    </source>
</evidence>
<dbReference type="AlphaFoldDB" id="A0AAJ7UBE3"/>